<organism evidence="1 2">
    <name type="scientific">Aquimarina brevivitae</name>
    <dbReference type="NCBI Taxonomy" id="323412"/>
    <lineage>
        <taxon>Bacteria</taxon>
        <taxon>Pseudomonadati</taxon>
        <taxon>Bacteroidota</taxon>
        <taxon>Flavobacteriia</taxon>
        <taxon>Flavobacteriales</taxon>
        <taxon>Flavobacteriaceae</taxon>
        <taxon>Aquimarina</taxon>
    </lineage>
</organism>
<dbReference type="PANTHER" id="PTHR40050">
    <property type="entry name" value="INNER SPORE COAT PROTEIN H"/>
    <property type="match status" value="1"/>
</dbReference>
<name>A0A4Q7NYA3_9FLAO</name>
<sequence length="487" mass="56546">MFKASIVNHHILIYRLLFLVCSTSLTLYGQHPKVIQVDSLSYGIDYKHRLIVYSDALTDSLSKTIKNVTLHFNSDLQFTIPTDSTKYNTSFEAKGYKLYVTRLPVITIAISKSIVDEPKRPSKLTYYHKGTSISSIVGIELRGNISQTFPKKTYDLEFWKDESGKENRDVSFGGLRKDDDWILDGLYNEPLRVRSYFAAKLWLQLHSPTYRNNPNAKSGFDLCFTEVFINGRYQGVFALSEQVDDKLLQLQKPVVNAVQGVLYKASSYSGGTDFTKLTDYDNLFPHWGGFEMEFPIRDYTSHWEPLYDLTDIVINASKDDFKNKIDQQIQLNNAIDYFLFVNLLRATDNLGKNYYIATAQKASPFFIIPWDLDGVLGTIIDGRHIPTTNDILSNGLFDRLSKENPKGYNQKLAERWQQLRATTFSNDSLLKMITNQYQRFENEQIYEREYAVWPTKKTKEEEFDYIKNWLQERLLFLDGYFKDSKND</sequence>
<reference evidence="1 2" key="1">
    <citation type="submission" date="2019-02" db="EMBL/GenBank/DDBJ databases">
        <title>Genomic Encyclopedia of Type Strains, Phase IV (KMG-IV): sequencing the most valuable type-strain genomes for metagenomic binning, comparative biology and taxonomic classification.</title>
        <authorList>
            <person name="Goeker M."/>
        </authorList>
    </citation>
    <scope>NUCLEOTIDE SEQUENCE [LARGE SCALE GENOMIC DNA]</scope>
    <source>
        <strain evidence="1 2">DSM 17196</strain>
    </source>
</reference>
<comment type="caution">
    <text evidence="1">The sequence shown here is derived from an EMBL/GenBank/DDBJ whole genome shotgun (WGS) entry which is preliminary data.</text>
</comment>
<evidence type="ECO:0000313" key="1">
    <source>
        <dbReference type="EMBL" id="RZS92295.1"/>
    </source>
</evidence>
<dbReference type="OrthoDB" id="9803752at2"/>
<evidence type="ECO:0000313" key="2">
    <source>
        <dbReference type="Proteomes" id="UP000292262"/>
    </source>
</evidence>
<keyword evidence="2" id="KW-1185">Reference proteome</keyword>
<dbReference type="Proteomes" id="UP000292262">
    <property type="component" value="Unassembled WGS sequence"/>
</dbReference>
<dbReference type="EMBL" id="SGXE01000004">
    <property type="protein sequence ID" value="RZS92295.1"/>
    <property type="molecule type" value="Genomic_DNA"/>
</dbReference>
<dbReference type="PANTHER" id="PTHR40050:SF1">
    <property type="entry name" value="INNER SPORE COAT PROTEIN H"/>
    <property type="match status" value="1"/>
</dbReference>
<dbReference type="InterPro" id="IPR014867">
    <property type="entry name" value="Spore_coat_CotH_CotH2/3/7"/>
</dbReference>
<gene>
    <name evidence="1" type="ORF">EV197_2931</name>
</gene>
<dbReference type="Pfam" id="PF08757">
    <property type="entry name" value="CotH"/>
    <property type="match status" value="1"/>
</dbReference>
<accession>A0A4Q7NYA3</accession>
<protein>
    <submittedName>
        <fullName evidence="1">CotH protein</fullName>
    </submittedName>
</protein>
<proteinExistence type="predicted"/>
<dbReference type="AlphaFoldDB" id="A0A4Q7NYA3"/>